<dbReference type="InterPro" id="IPR009003">
    <property type="entry name" value="Peptidase_S1_PA"/>
</dbReference>
<name>A0A4V3GV22_9RHOB</name>
<evidence type="ECO:0000259" key="2">
    <source>
        <dbReference type="PROSITE" id="PS50240"/>
    </source>
</evidence>
<sequence length="302" mass="31754">MCLRRFLCPRLADRPRPRVRARAPSVWAGLLALGALVPVPPAWAAAADRPLHALVTGDESRGWEGVGRLELGGGGFCTGALIATDLVLTAAHCLFDKTTGGRLPLERMEFRAGWRNGRAEAYRGIRRGAVHPDYVPGAEASVGRVRHDLALLQLDRAIRLPGLVPFGVAPQPGQGDAVGVVSYALDRSEVPSLQEVCHVLAGIDGVVMLSCDVDFGASGAPVFRVENGVPRIVSVVSAKAEMDARKVALGSTVEEGLEILRARLAGGGTESAAPPVSEAPLSPMRRFGAGTARSAGARFLRP</sequence>
<dbReference type="SUPFAM" id="SSF50494">
    <property type="entry name" value="Trypsin-like serine proteases"/>
    <property type="match status" value="1"/>
</dbReference>
<dbReference type="PROSITE" id="PS00134">
    <property type="entry name" value="TRYPSIN_HIS"/>
    <property type="match status" value="1"/>
</dbReference>
<dbReference type="Pfam" id="PF13365">
    <property type="entry name" value="Trypsin_2"/>
    <property type="match status" value="1"/>
</dbReference>
<evidence type="ECO:0000256" key="1">
    <source>
        <dbReference type="ARBA" id="ARBA00022729"/>
    </source>
</evidence>
<dbReference type="EMBL" id="SOEB01000002">
    <property type="protein sequence ID" value="TDX33162.1"/>
    <property type="molecule type" value="Genomic_DNA"/>
</dbReference>
<feature type="domain" description="Peptidase S1" evidence="2">
    <location>
        <begin position="32"/>
        <end position="265"/>
    </location>
</feature>
<keyword evidence="1" id="KW-0732">Signal</keyword>
<proteinExistence type="predicted"/>
<dbReference type="PANTHER" id="PTHR15462:SF8">
    <property type="entry name" value="SERINE PROTEASE"/>
    <property type="match status" value="1"/>
</dbReference>
<gene>
    <name evidence="3" type="ORF">EV657_10236</name>
</gene>
<dbReference type="PRINTS" id="PR00722">
    <property type="entry name" value="CHYMOTRYPSIN"/>
</dbReference>
<dbReference type="InterPro" id="IPR050966">
    <property type="entry name" value="Glutamyl_endopeptidase"/>
</dbReference>
<reference evidence="3 4" key="1">
    <citation type="submission" date="2019-03" db="EMBL/GenBank/DDBJ databases">
        <title>Genomic Encyclopedia of Type Strains, Phase IV (KMG-IV): sequencing the most valuable type-strain genomes for metagenomic binning, comparative biology and taxonomic classification.</title>
        <authorList>
            <person name="Goeker M."/>
        </authorList>
    </citation>
    <scope>NUCLEOTIDE SEQUENCE [LARGE SCALE GENOMIC DNA]</scope>
    <source>
        <strain evidence="3 4">JA181</strain>
    </source>
</reference>
<dbReference type="AlphaFoldDB" id="A0A4V3GV22"/>
<dbReference type="PROSITE" id="PS50240">
    <property type="entry name" value="TRYPSIN_DOM"/>
    <property type="match status" value="1"/>
</dbReference>
<dbReference type="GO" id="GO:0004252">
    <property type="term" value="F:serine-type endopeptidase activity"/>
    <property type="evidence" value="ECO:0007669"/>
    <property type="project" value="InterPro"/>
</dbReference>
<dbReference type="InterPro" id="IPR001254">
    <property type="entry name" value="Trypsin_dom"/>
</dbReference>
<protein>
    <submittedName>
        <fullName evidence="3">V8-like Glu-specific endopeptidase</fullName>
    </submittedName>
</protein>
<dbReference type="PANTHER" id="PTHR15462">
    <property type="entry name" value="SERINE PROTEASE"/>
    <property type="match status" value="1"/>
</dbReference>
<accession>A0A4V3GV22</accession>
<dbReference type="GO" id="GO:0006508">
    <property type="term" value="P:proteolysis"/>
    <property type="evidence" value="ECO:0007669"/>
    <property type="project" value="InterPro"/>
</dbReference>
<evidence type="ECO:0000313" key="4">
    <source>
        <dbReference type="Proteomes" id="UP000295484"/>
    </source>
</evidence>
<dbReference type="Gene3D" id="2.40.10.10">
    <property type="entry name" value="Trypsin-like serine proteases"/>
    <property type="match status" value="2"/>
</dbReference>
<organism evidence="3 4">
    <name type="scientific">Rhodovulum visakhapatnamense</name>
    <dbReference type="NCBI Taxonomy" id="364297"/>
    <lineage>
        <taxon>Bacteria</taxon>
        <taxon>Pseudomonadati</taxon>
        <taxon>Pseudomonadota</taxon>
        <taxon>Alphaproteobacteria</taxon>
        <taxon>Rhodobacterales</taxon>
        <taxon>Paracoccaceae</taxon>
        <taxon>Rhodovulum</taxon>
    </lineage>
</organism>
<dbReference type="InterPro" id="IPR018114">
    <property type="entry name" value="TRYPSIN_HIS"/>
</dbReference>
<evidence type="ECO:0000313" key="3">
    <source>
        <dbReference type="EMBL" id="TDX33162.1"/>
    </source>
</evidence>
<dbReference type="Proteomes" id="UP000295484">
    <property type="component" value="Unassembled WGS sequence"/>
</dbReference>
<dbReference type="InterPro" id="IPR001314">
    <property type="entry name" value="Peptidase_S1A"/>
</dbReference>
<comment type="caution">
    <text evidence="3">The sequence shown here is derived from an EMBL/GenBank/DDBJ whole genome shotgun (WGS) entry which is preliminary data.</text>
</comment>
<dbReference type="InterPro" id="IPR043504">
    <property type="entry name" value="Peptidase_S1_PA_chymotrypsin"/>
</dbReference>